<evidence type="ECO:0000313" key="1">
    <source>
        <dbReference type="EMBL" id="MCM1983652.1"/>
    </source>
</evidence>
<accession>A0ABD4T5V8</accession>
<reference evidence="1 2" key="1">
    <citation type="journal article" date="2015" name="Genome Announc.">
        <title>Draft Genome Sequence of Filamentous Marine Cyanobacterium Lyngbya confervoides Strain BDU141951.</title>
        <authorList>
            <person name="Chandrababunaidu M.M."/>
            <person name="Sen D."/>
            <person name="Tripathy S."/>
        </authorList>
    </citation>
    <scope>NUCLEOTIDE SEQUENCE [LARGE SCALE GENOMIC DNA]</scope>
    <source>
        <strain evidence="1 2">BDU141951</strain>
    </source>
</reference>
<gene>
    <name evidence="1" type="ORF">QQ91_0012570</name>
</gene>
<dbReference type="AlphaFoldDB" id="A0ABD4T5V8"/>
<dbReference type="RefSeq" id="WP_166282581.1">
    <property type="nucleotide sequence ID" value="NZ_JTHE03000067.1"/>
</dbReference>
<dbReference type="Proteomes" id="UP000031561">
    <property type="component" value="Unassembled WGS sequence"/>
</dbReference>
<dbReference type="EMBL" id="JTHE03000067">
    <property type="protein sequence ID" value="MCM1983652.1"/>
    <property type="molecule type" value="Genomic_DNA"/>
</dbReference>
<protein>
    <submittedName>
        <fullName evidence="1">CRISPR-associated protein Cmr3</fullName>
    </submittedName>
</protein>
<organism evidence="1 2">
    <name type="scientific">Lyngbya confervoides BDU141951</name>
    <dbReference type="NCBI Taxonomy" id="1574623"/>
    <lineage>
        <taxon>Bacteria</taxon>
        <taxon>Bacillati</taxon>
        <taxon>Cyanobacteriota</taxon>
        <taxon>Cyanophyceae</taxon>
        <taxon>Oscillatoriophycideae</taxon>
        <taxon>Oscillatoriales</taxon>
        <taxon>Microcoleaceae</taxon>
        <taxon>Lyngbya</taxon>
    </lineage>
</organism>
<name>A0ABD4T5V8_9CYAN</name>
<sequence length="365" mass="40820">MFKYLILLDPLGFLYGSSGPFLSPENLVGLASQTFPPQAPALAGLVAHALSETLSPGDRQPALSQLFVAGPFWSFKENPQNFCVPTPFCYLATTPADQITAMGTDIQPKTLEQLQPQFSESDPPRWLRANGHKISGKFDTQTWMPIQQWKQPHIAYGNPWINLPHLHPRLETDQRRVVSDEEQGSLFLENAVQLNPQVCLAYLSNTPIPDGWYRFGGEGHLVQLTCLGLARSTQALLSESLGQTFATLTPAIWGSNRFSLRYPPQWDQWEGSVHLWTDRATSFRFRLGGEAQGPKRLSRGRYAVSAGTVYHLPQSLEAWENWPYSDHPAEAESPIDAETLEATWFPTEGYSFKHWGCGLALPLNL</sequence>
<keyword evidence="2" id="KW-1185">Reference proteome</keyword>
<evidence type="ECO:0000313" key="2">
    <source>
        <dbReference type="Proteomes" id="UP000031561"/>
    </source>
</evidence>
<comment type="caution">
    <text evidence="1">The sequence shown here is derived from an EMBL/GenBank/DDBJ whole genome shotgun (WGS) entry which is preliminary data.</text>
</comment>
<proteinExistence type="predicted"/>